<dbReference type="Pfam" id="PF13668">
    <property type="entry name" value="Ferritin_2"/>
    <property type="match status" value="1"/>
</dbReference>
<accession>A0A372NZM2</accession>
<gene>
    <name evidence="1" type="ORF">D0C36_08665</name>
</gene>
<keyword evidence="2" id="KW-1185">Reference proteome</keyword>
<reference evidence="1 2" key="1">
    <citation type="submission" date="2018-08" db="EMBL/GenBank/DDBJ databases">
        <title>Mucilaginibacter sp. MYSH2.</title>
        <authorList>
            <person name="Seo T."/>
        </authorList>
    </citation>
    <scope>NUCLEOTIDE SEQUENCE [LARGE SCALE GENOMIC DNA]</scope>
    <source>
        <strain evidence="1 2">MYSH2</strain>
    </source>
</reference>
<evidence type="ECO:0000313" key="1">
    <source>
        <dbReference type="EMBL" id="RFZ95575.1"/>
    </source>
</evidence>
<dbReference type="SUPFAM" id="SSF47240">
    <property type="entry name" value="Ferritin-like"/>
    <property type="match status" value="1"/>
</dbReference>
<dbReference type="Proteomes" id="UP000264217">
    <property type="component" value="Unassembled WGS sequence"/>
</dbReference>
<dbReference type="OrthoDB" id="954262at2"/>
<dbReference type="RefSeq" id="WP_117391125.1">
    <property type="nucleotide sequence ID" value="NZ_QWDC01000001.1"/>
</dbReference>
<organism evidence="1 2">
    <name type="scientific">Mucilaginibacter conchicola</name>
    <dbReference type="NCBI Taxonomy" id="2303333"/>
    <lineage>
        <taxon>Bacteria</taxon>
        <taxon>Pseudomonadati</taxon>
        <taxon>Bacteroidota</taxon>
        <taxon>Sphingobacteriia</taxon>
        <taxon>Sphingobacteriales</taxon>
        <taxon>Sphingobacteriaceae</taxon>
        <taxon>Mucilaginibacter</taxon>
    </lineage>
</organism>
<proteinExistence type="predicted"/>
<dbReference type="AlphaFoldDB" id="A0A372NZM2"/>
<evidence type="ECO:0000313" key="2">
    <source>
        <dbReference type="Proteomes" id="UP000264217"/>
    </source>
</evidence>
<sequence length="283" mass="29925">MNVFNIIEEIEKVDPEVYERLNPRRAAIKNITSFGSKVAAAALPFALGTMFKKAYGQSSSTVLDVLNYALTLEHLEAAFYTQGLAKAGLVPAANTSYLALIKRDEVAHVKFLQDVITSLNGTAVTAGTYDFTGGNNKGNGPFKSVFTDYAQFLAVAQVFEDTGVRAYKGQAPALLGNQVVLTAALGIHAVEARHASAVRKLRHDLNQDANTKPWIVSTATLGNDTGVAAANANYAGEENVSQGGVDLVAALKVSNAIASASFDEPLTKEQVTALVVGSFIVTT</sequence>
<name>A0A372NZM2_9SPHI</name>
<dbReference type="EMBL" id="QWDC01000001">
    <property type="protein sequence ID" value="RFZ95575.1"/>
    <property type="molecule type" value="Genomic_DNA"/>
</dbReference>
<dbReference type="CDD" id="cd00657">
    <property type="entry name" value="Ferritin_like"/>
    <property type="match status" value="1"/>
</dbReference>
<protein>
    <submittedName>
        <fullName evidence="1">Ferritin-like domain-containing protein</fullName>
    </submittedName>
</protein>
<dbReference type="InterPro" id="IPR009078">
    <property type="entry name" value="Ferritin-like_SF"/>
</dbReference>
<comment type="caution">
    <text evidence="1">The sequence shown here is derived from an EMBL/GenBank/DDBJ whole genome shotgun (WGS) entry which is preliminary data.</text>
</comment>